<evidence type="ECO:0000256" key="1">
    <source>
        <dbReference type="SAM" id="MobiDB-lite"/>
    </source>
</evidence>
<accession>A0ABN9F7R2</accession>
<sequence>MLSLVCIARDFFGGKGACVQHRANQHRPDRGSGVNPRFQRKMKTPPTRLTSAQLNTDRRHKTAIYCCWEKVFSSLYLLK</sequence>
<gene>
    <name evidence="2" type="ORF">SPARVUS_LOCUS11281462</name>
</gene>
<evidence type="ECO:0000313" key="2">
    <source>
        <dbReference type="EMBL" id="CAI9591877.1"/>
    </source>
</evidence>
<comment type="caution">
    <text evidence="2">The sequence shown here is derived from an EMBL/GenBank/DDBJ whole genome shotgun (WGS) entry which is preliminary data.</text>
</comment>
<protein>
    <submittedName>
        <fullName evidence="2">Uncharacterized protein</fullName>
    </submittedName>
</protein>
<organism evidence="2 3">
    <name type="scientific">Staurois parvus</name>
    <dbReference type="NCBI Taxonomy" id="386267"/>
    <lineage>
        <taxon>Eukaryota</taxon>
        <taxon>Metazoa</taxon>
        <taxon>Chordata</taxon>
        <taxon>Craniata</taxon>
        <taxon>Vertebrata</taxon>
        <taxon>Euteleostomi</taxon>
        <taxon>Amphibia</taxon>
        <taxon>Batrachia</taxon>
        <taxon>Anura</taxon>
        <taxon>Neobatrachia</taxon>
        <taxon>Ranoidea</taxon>
        <taxon>Ranidae</taxon>
        <taxon>Staurois</taxon>
    </lineage>
</organism>
<feature type="region of interest" description="Disordered" evidence="1">
    <location>
        <begin position="22"/>
        <end position="54"/>
    </location>
</feature>
<proteinExistence type="predicted"/>
<dbReference type="EMBL" id="CATNWA010016343">
    <property type="protein sequence ID" value="CAI9591877.1"/>
    <property type="molecule type" value="Genomic_DNA"/>
</dbReference>
<name>A0ABN9F7R2_9NEOB</name>
<reference evidence="2" key="1">
    <citation type="submission" date="2023-05" db="EMBL/GenBank/DDBJ databases">
        <authorList>
            <person name="Stuckert A."/>
        </authorList>
    </citation>
    <scope>NUCLEOTIDE SEQUENCE</scope>
</reference>
<dbReference type="Proteomes" id="UP001162483">
    <property type="component" value="Unassembled WGS sequence"/>
</dbReference>
<keyword evidence="3" id="KW-1185">Reference proteome</keyword>
<evidence type="ECO:0000313" key="3">
    <source>
        <dbReference type="Proteomes" id="UP001162483"/>
    </source>
</evidence>